<organism evidence="9 10">
    <name type="scientific">Cohnella herbarum</name>
    <dbReference type="NCBI Taxonomy" id="2728023"/>
    <lineage>
        <taxon>Bacteria</taxon>
        <taxon>Bacillati</taxon>
        <taxon>Bacillota</taxon>
        <taxon>Bacilli</taxon>
        <taxon>Bacillales</taxon>
        <taxon>Paenibacillaceae</taxon>
        <taxon>Cohnella</taxon>
    </lineage>
</organism>
<evidence type="ECO:0000256" key="6">
    <source>
        <dbReference type="ARBA" id="ARBA00038076"/>
    </source>
</evidence>
<feature type="domain" description="ABC3 transporter permease C-terminal" evidence="8">
    <location>
        <begin position="275"/>
        <end position="394"/>
    </location>
</feature>
<accession>A0A7Z2VPI0</accession>
<feature type="transmembrane region" description="Helical" evidence="7">
    <location>
        <begin position="693"/>
        <end position="724"/>
    </location>
</feature>
<evidence type="ECO:0000256" key="4">
    <source>
        <dbReference type="ARBA" id="ARBA00022989"/>
    </source>
</evidence>
<sequence>MMFPNKNKAAMDKLIRNSLKANRSRNRYVVLAIILTTWLITSVFSIGMSYVKSFDTQAQKMIGTEAHAGLLNPTADQLAKLRESEEISDVGVETPVAKWIPQAGSKDQKANLSWYDKTEWERMKAPLLGSKTNGYPKEKNEVVVPTWILDELGIKEPKVGMTIPLTYATYPEGSDTLVERKSSFILSGWYTDYPHLAGREGKILVSEAFAKEIAADNKEVGSVASVIFKSDKDIDQSIEKLEQKLALGENQSLNRFGGDRNSGDSTSTSVGMAGIIAFVMFSGYLLIYNVLYVSVSTDTKQYGLLKTIGATQKQIKRMVRGQANRLTWIGIPIGLIVGAATSFVAVPLALATFSLETGVEISFNPVIFVGAALFAWLTTMAGSRKPAKIAGRISPIEASKFVRGSKKRSKGGAKLHRMALRNLFRDKKRAATVFLSLFLGMTTFLTVNTLVLSMNTDNFVDTYVDNDFDIENSTIGFGYEGNPVQNITEELIQKIRDLEGVTDVRATYVERTYIPYSPEVFGKYMDEFAKRSGFDRPSDEELSKNRQGFGGFAIGLDDRYIEELNKESKMPIDVAKFEKGEIALMNSSDVKLGDKFTLGDPESSAERDFENGGAVPPQYQIPFGSFGPNVYLSKQAMEQWLGHEPTAYRLAVQADEKFHARIQEQLEQLLSGDRELKLSSKLDWIEQMESAKIALFILGGAISLILACIGILNFVSTMFTSIIVRRQEFAVMESIGMTRKQLRKLLLLEGTGYAVISLLLISSLGTLISYGAFQLFSQEADYAIYTFPTVPLTISFVLILAACWLVPLIAFHKSKKQSIVERLRETG</sequence>
<feature type="domain" description="ABC3 transporter permease C-terminal" evidence="8">
    <location>
        <begin position="701"/>
        <end position="818"/>
    </location>
</feature>
<evidence type="ECO:0000259" key="8">
    <source>
        <dbReference type="Pfam" id="PF02687"/>
    </source>
</evidence>
<evidence type="ECO:0000256" key="2">
    <source>
        <dbReference type="ARBA" id="ARBA00022475"/>
    </source>
</evidence>
<keyword evidence="5 7" id="KW-0472">Membrane</keyword>
<dbReference type="Proteomes" id="UP000502248">
    <property type="component" value="Chromosome"/>
</dbReference>
<feature type="transmembrane region" description="Helical" evidence="7">
    <location>
        <begin position="430"/>
        <end position="452"/>
    </location>
</feature>
<dbReference type="KEGG" id="cheb:HH215_29535"/>
<dbReference type="GO" id="GO:0005886">
    <property type="term" value="C:plasma membrane"/>
    <property type="evidence" value="ECO:0007669"/>
    <property type="project" value="UniProtKB-SubCell"/>
</dbReference>
<feature type="transmembrane region" description="Helical" evidence="7">
    <location>
        <begin position="326"/>
        <end position="350"/>
    </location>
</feature>
<dbReference type="InterPro" id="IPR050250">
    <property type="entry name" value="Macrolide_Exporter_MacB"/>
</dbReference>
<dbReference type="GO" id="GO:0022857">
    <property type="term" value="F:transmembrane transporter activity"/>
    <property type="evidence" value="ECO:0007669"/>
    <property type="project" value="TreeGrafter"/>
</dbReference>
<evidence type="ECO:0000256" key="7">
    <source>
        <dbReference type="SAM" id="Phobius"/>
    </source>
</evidence>
<dbReference type="InterPro" id="IPR003838">
    <property type="entry name" value="ABC3_permease_C"/>
</dbReference>
<evidence type="ECO:0000313" key="10">
    <source>
        <dbReference type="Proteomes" id="UP000502248"/>
    </source>
</evidence>
<comment type="subcellular location">
    <subcellularLocation>
        <location evidence="1">Cell membrane</location>
        <topology evidence="1">Multi-pass membrane protein</topology>
    </subcellularLocation>
</comment>
<dbReference type="AlphaFoldDB" id="A0A7Z2VPI0"/>
<keyword evidence="4 7" id="KW-1133">Transmembrane helix</keyword>
<protein>
    <submittedName>
        <fullName evidence="9">FtsX-like permease family protein</fullName>
    </submittedName>
</protein>
<evidence type="ECO:0000256" key="1">
    <source>
        <dbReference type="ARBA" id="ARBA00004651"/>
    </source>
</evidence>
<dbReference type="RefSeq" id="WP_169283153.1">
    <property type="nucleotide sequence ID" value="NZ_CP051680.1"/>
</dbReference>
<evidence type="ECO:0000256" key="5">
    <source>
        <dbReference type="ARBA" id="ARBA00023136"/>
    </source>
</evidence>
<feature type="transmembrane region" description="Helical" evidence="7">
    <location>
        <begin position="745"/>
        <end position="770"/>
    </location>
</feature>
<comment type="similarity">
    <text evidence="6">Belongs to the ABC-4 integral membrane protein family.</text>
</comment>
<keyword evidence="3 7" id="KW-0812">Transmembrane</keyword>
<proteinExistence type="inferred from homology"/>
<dbReference type="Pfam" id="PF02687">
    <property type="entry name" value="FtsX"/>
    <property type="match status" value="2"/>
</dbReference>
<feature type="transmembrane region" description="Helical" evidence="7">
    <location>
        <begin position="270"/>
        <end position="291"/>
    </location>
</feature>
<feature type="transmembrane region" description="Helical" evidence="7">
    <location>
        <begin position="790"/>
        <end position="811"/>
    </location>
</feature>
<gene>
    <name evidence="9" type="ORF">HH215_29535</name>
</gene>
<evidence type="ECO:0000256" key="3">
    <source>
        <dbReference type="ARBA" id="ARBA00022692"/>
    </source>
</evidence>
<keyword evidence="2" id="KW-1003">Cell membrane</keyword>
<name>A0A7Z2VPI0_9BACL</name>
<keyword evidence="10" id="KW-1185">Reference proteome</keyword>
<dbReference type="PANTHER" id="PTHR30572">
    <property type="entry name" value="MEMBRANE COMPONENT OF TRANSPORTER-RELATED"/>
    <property type="match status" value="1"/>
</dbReference>
<dbReference type="EMBL" id="CP051680">
    <property type="protein sequence ID" value="QJD86907.1"/>
    <property type="molecule type" value="Genomic_DNA"/>
</dbReference>
<reference evidence="9 10" key="1">
    <citation type="submission" date="2020-04" db="EMBL/GenBank/DDBJ databases">
        <title>Genome sequencing of novel species.</title>
        <authorList>
            <person name="Heo J."/>
            <person name="Kim S.-J."/>
            <person name="Kim J.-S."/>
            <person name="Hong S.-B."/>
            <person name="Kwon S.-W."/>
        </authorList>
    </citation>
    <scope>NUCLEOTIDE SEQUENCE [LARGE SCALE GENOMIC DNA]</scope>
    <source>
        <strain evidence="9 10">MFER-1</strain>
    </source>
</reference>
<feature type="transmembrane region" description="Helical" evidence="7">
    <location>
        <begin position="362"/>
        <end position="382"/>
    </location>
</feature>
<evidence type="ECO:0000313" key="9">
    <source>
        <dbReference type="EMBL" id="QJD86907.1"/>
    </source>
</evidence>
<dbReference type="PANTHER" id="PTHR30572:SF4">
    <property type="entry name" value="ABC TRANSPORTER PERMEASE YTRF"/>
    <property type="match status" value="1"/>
</dbReference>